<dbReference type="EMBL" id="CAXAMN010020779">
    <property type="protein sequence ID" value="CAK9056608.1"/>
    <property type="molecule type" value="Genomic_DNA"/>
</dbReference>
<protein>
    <recommendedName>
        <fullName evidence="5">C3H1-type domain-containing protein</fullName>
    </recommendedName>
</protein>
<proteinExistence type="predicted"/>
<feature type="compositionally biased region" description="Basic and acidic residues" evidence="1">
    <location>
        <begin position="174"/>
        <end position="183"/>
    </location>
</feature>
<feature type="region of interest" description="Disordered" evidence="1">
    <location>
        <begin position="167"/>
        <end position="191"/>
    </location>
</feature>
<evidence type="ECO:0000313" key="2">
    <source>
        <dbReference type="EMBL" id="CAK9056445.1"/>
    </source>
</evidence>
<evidence type="ECO:0000313" key="4">
    <source>
        <dbReference type="Proteomes" id="UP001642484"/>
    </source>
</evidence>
<evidence type="ECO:0000256" key="1">
    <source>
        <dbReference type="SAM" id="MobiDB-lite"/>
    </source>
</evidence>
<reference evidence="2 4" key="1">
    <citation type="submission" date="2024-02" db="EMBL/GenBank/DDBJ databases">
        <authorList>
            <person name="Chen Y."/>
            <person name="Shah S."/>
            <person name="Dougan E. K."/>
            <person name="Thang M."/>
            <person name="Chan C."/>
        </authorList>
    </citation>
    <scope>NUCLEOTIDE SEQUENCE [LARGE SCALE GENOMIC DNA]</scope>
</reference>
<accession>A0ABP0MY64</accession>
<keyword evidence="4" id="KW-1185">Reference proteome</keyword>
<name>A0ABP0MY64_9DINO</name>
<sequence>MDGAQCLDFKGQLSLTTSTYVVKNTFLDVIAEEGSSGDELNTPFTRNVSAPPVMLHEPAYVQTDAFAALGQRLYNGYGVGSTHINTPLFEQIVQLEQPLKSKGSIGHPKTCKECSFYFFSAAGCRSGADCSFCHEIHPRKNKRKNRLIQMRETGTQKEIVPEKVGQDFRSSQMKLDKKLDSAKAEGSQGTSSPFVGSDIVLRVSYYQGAMSEMSDISAPLSLTLVTGEGAR</sequence>
<evidence type="ECO:0000313" key="3">
    <source>
        <dbReference type="EMBL" id="CAK9056608.1"/>
    </source>
</evidence>
<organism evidence="2 4">
    <name type="scientific">Durusdinium trenchii</name>
    <dbReference type="NCBI Taxonomy" id="1381693"/>
    <lineage>
        <taxon>Eukaryota</taxon>
        <taxon>Sar</taxon>
        <taxon>Alveolata</taxon>
        <taxon>Dinophyceae</taxon>
        <taxon>Suessiales</taxon>
        <taxon>Symbiodiniaceae</taxon>
        <taxon>Durusdinium</taxon>
    </lineage>
</organism>
<dbReference type="EMBL" id="CAXAMN010020668">
    <property type="protein sequence ID" value="CAK9056445.1"/>
    <property type="molecule type" value="Genomic_DNA"/>
</dbReference>
<comment type="caution">
    <text evidence="2">The sequence shown here is derived from an EMBL/GenBank/DDBJ whole genome shotgun (WGS) entry which is preliminary data.</text>
</comment>
<dbReference type="Proteomes" id="UP001642484">
    <property type="component" value="Unassembled WGS sequence"/>
</dbReference>
<evidence type="ECO:0008006" key="5">
    <source>
        <dbReference type="Google" id="ProtNLM"/>
    </source>
</evidence>
<gene>
    <name evidence="2" type="ORF">CCMP2556_LOCUS27971</name>
    <name evidence="3" type="ORF">CCMP2556_LOCUS28037</name>
</gene>